<gene>
    <name evidence="1" type="ORF">SAMN03080601_01457</name>
</gene>
<accession>A0A1T5EY72</accession>
<proteinExistence type="predicted"/>
<keyword evidence="2" id="KW-1185">Reference proteome</keyword>
<protein>
    <submittedName>
        <fullName evidence="1">Uncharacterized protein</fullName>
    </submittedName>
</protein>
<organism evidence="1 2">
    <name type="scientific">Alkalitalea saponilacus</name>
    <dbReference type="NCBI Taxonomy" id="889453"/>
    <lineage>
        <taxon>Bacteria</taxon>
        <taxon>Pseudomonadati</taxon>
        <taxon>Bacteroidota</taxon>
        <taxon>Bacteroidia</taxon>
        <taxon>Marinilabiliales</taxon>
        <taxon>Marinilabiliaceae</taxon>
        <taxon>Alkalitalea</taxon>
    </lineage>
</organism>
<dbReference type="Proteomes" id="UP000191055">
    <property type="component" value="Unassembled WGS sequence"/>
</dbReference>
<dbReference type="STRING" id="889453.SAMN03080601_01457"/>
<dbReference type="KEGG" id="asx:CDL62_01790"/>
<evidence type="ECO:0000313" key="1">
    <source>
        <dbReference type="EMBL" id="SKB88887.1"/>
    </source>
</evidence>
<evidence type="ECO:0000313" key="2">
    <source>
        <dbReference type="Proteomes" id="UP000191055"/>
    </source>
</evidence>
<reference evidence="1 2" key="1">
    <citation type="submission" date="2017-02" db="EMBL/GenBank/DDBJ databases">
        <authorList>
            <person name="Peterson S.W."/>
        </authorList>
    </citation>
    <scope>NUCLEOTIDE SEQUENCE [LARGE SCALE GENOMIC DNA]</scope>
    <source>
        <strain evidence="1 2">DSM 24412</strain>
    </source>
</reference>
<sequence>MKCSSFFMFSSRLKYLFIGINHINLLSRKTKKNKHHNPLVINLLKIIGDFNIQKLQTLNFEHSQQYTNKETIREIHIVNFYYIFLILITPPPKDLTIKHNLIYL</sequence>
<name>A0A1T5EY72_9BACT</name>
<dbReference type="AlphaFoldDB" id="A0A1T5EY72"/>
<dbReference type="EMBL" id="FUYV01000006">
    <property type="protein sequence ID" value="SKB88887.1"/>
    <property type="molecule type" value="Genomic_DNA"/>
</dbReference>